<keyword evidence="2" id="KW-1185">Reference proteome</keyword>
<organism evidence="1 2">
    <name type="scientific">Collybiopsis luxurians FD-317 M1</name>
    <dbReference type="NCBI Taxonomy" id="944289"/>
    <lineage>
        <taxon>Eukaryota</taxon>
        <taxon>Fungi</taxon>
        <taxon>Dikarya</taxon>
        <taxon>Basidiomycota</taxon>
        <taxon>Agaricomycotina</taxon>
        <taxon>Agaricomycetes</taxon>
        <taxon>Agaricomycetidae</taxon>
        <taxon>Agaricales</taxon>
        <taxon>Marasmiineae</taxon>
        <taxon>Omphalotaceae</taxon>
        <taxon>Collybiopsis</taxon>
        <taxon>Collybiopsis luxurians</taxon>
    </lineage>
</organism>
<dbReference type="HOGENOM" id="CLU_1267009_0_0_1"/>
<evidence type="ECO:0000313" key="2">
    <source>
        <dbReference type="Proteomes" id="UP000053593"/>
    </source>
</evidence>
<accession>A0A0D0D2I7</accession>
<dbReference type="AlphaFoldDB" id="A0A0D0D2I7"/>
<gene>
    <name evidence="1" type="ORF">GYMLUDRAFT_57631</name>
</gene>
<evidence type="ECO:0000313" key="1">
    <source>
        <dbReference type="EMBL" id="KIK63423.1"/>
    </source>
</evidence>
<sequence>MLVFKPPTTPLPLPEAAMKTLLNYISHATTAHFRIINKQTAATVEGYEQRAYSFVDYIAPFFNHTKYHQLRDMQRKTKSLLSGEPIDRFFNRMTCTGQLLLITFSTHVGTFLHWFTTIDYELQNESKLSSDEVDGNGGFIDRGSVTHHSQFVRRNTTVHLIGCQNTTIEVILNFPHSASFDIDTSWKLTDQPISIIDEFLDLQQRLFSLSNNWHRSGP</sequence>
<dbReference type="Proteomes" id="UP000053593">
    <property type="component" value="Unassembled WGS sequence"/>
</dbReference>
<name>A0A0D0D2I7_9AGAR</name>
<protein>
    <submittedName>
        <fullName evidence="1">Uncharacterized protein</fullName>
    </submittedName>
</protein>
<proteinExistence type="predicted"/>
<reference evidence="1 2" key="1">
    <citation type="submission" date="2014-04" db="EMBL/GenBank/DDBJ databases">
        <title>Evolutionary Origins and Diversification of the Mycorrhizal Mutualists.</title>
        <authorList>
            <consortium name="DOE Joint Genome Institute"/>
            <consortium name="Mycorrhizal Genomics Consortium"/>
            <person name="Kohler A."/>
            <person name="Kuo A."/>
            <person name="Nagy L.G."/>
            <person name="Floudas D."/>
            <person name="Copeland A."/>
            <person name="Barry K.W."/>
            <person name="Cichocki N."/>
            <person name="Veneault-Fourrey C."/>
            <person name="LaButti K."/>
            <person name="Lindquist E.A."/>
            <person name="Lipzen A."/>
            <person name="Lundell T."/>
            <person name="Morin E."/>
            <person name="Murat C."/>
            <person name="Riley R."/>
            <person name="Ohm R."/>
            <person name="Sun H."/>
            <person name="Tunlid A."/>
            <person name="Henrissat B."/>
            <person name="Grigoriev I.V."/>
            <person name="Hibbett D.S."/>
            <person name="Martin F."/>
        </authorList>
    </citation>
    <scope>NUCLEOTIDE SEQUENCE [LARGE SCALE GENOMIC DNA]</scope>
    <source>
        <strain evidence="1 2">FD-317 M1</strain>
    </source>
</reference>
<dbReference type="EMBL" id="KN834764">
    <property type="protein sequence ID" value="KIK63423.1"/>
    <property type="molecule type" value="Genomic_DNA"/>
</dbReference>